<dbReference type="Pfam" id="PF08238">
    <property type="entry name" value="Sel1"/>
    <property type="match status" value="3"/>
</dbReference>
<dbReference type="SUPFAM" id="SSF81901">
    <property type="entry name" value="HCP-like"/>
    <property type="match status" value="1"/>
</dbReference>
<dbReference type="InterPro" id="IPR011990">
    <property type="entry name" value="TPR-like_helical_dom_sf"/>
</dbReference>
<feature type="non-terminal residue" evidence="1">
    <location>
        <position position="97"/>
    </location>
</feature>
<dbReference type="AlphaFoldDB" id="A0A383ETY1"/>
<dbReference type="PANTHER" id="PTHR11102:SF160">
    <property type="entry name" value="ERAD-ASSOCIATED E3 UBIQUITIN-PROTEIN LIGASE COMPONENT HRD3"/>
    <property type="match status" value="1"/>
</dbReference>
<gene>
    <name evidence="1" type="ORF">METZ01_LOCUS513220</name>
</gene>
<dbReference type="InterPro" id="IPR050767">
    <property type="entry name" value="Sel1_AlgK"/>
</dbReference>
<dbReference type="PANTHER" id="PTHR11102">
    <property type="entry name" value="SEL-1-LIKE PROTEIN"/>
    <property type="match status" value="1"/>
</dbReference>
<sequence>MYEQGRGVLQDYKEAIKWFRLAAGQGDVTAKSKLDLLLELEETLEKAKSAFVAEDYKSAFEIWKPLAEKGNANAQNNFGLMYKEGKGVPQDYKEAIK</sequence>
<dbReference type="EMBL" id="UINC01228867">
    <property type="protein sequence ID" value="SVE60366.1"/>
    <property type="molecule type" value="Genomic_DNA"/>
</dbReference>
<proteinExistence type="predicted"/>
<dbReference type="SMART" id="SM00671">
    <property type="entry name" value="SEL1"/>
    <property type="match status" value="2"/>
</dbReference>
<accession>A0A383ETY1</accession>
<reference evidence="1" key="1">
    <citation type="submission" date="2018-05" db="EMBL/GenBank/DDBJ databases">
        <authorList>
            <person name="Lanie J.A."/>
            <person name="Ng W.-L."/>
            <person name="Kazmierczak K.M."/>
            <person name="Andrzejewski T.M."/>
            <person name="Davidsen T.M."/>
            <person name="Wayne K.J."/>
            <person name="Tettelin H."/>
            <person name="Glass J.I."/>
            <person name="Rusch D."/>
            <person name="Podicherti R."/>
            <person name="Tsui H.-C.T."/>
            <person name="Winkler M.E."/>
        </authorList>
    </citation>
    <scope>NUCLEOTIDE SEQUENCE</scope>
</reference>
<dbReference type="Gene3D" id="1.25.40.10">
    <property type="entry name" value="Tetratricopeptide repeat domain"/>
    <property type="match status" value="2"/>
</dbReference>
<organism evidence="1">
    <name type="scientific">marine metagenome</name>
    <dbReference type="NCBI Taxonomy" id="408172"/>
    <lineage>
        <taxon>unclassified sequences</taxon>
        <taxon>metagenomes</taxon>
        <taxon>ecological metagenomes</taxon>
    </lineage>
</organism>
<protein>
    <submittedName>
        <fullName evidence="1">Uncharacterized protein</fullName>
    </submittedName>
</protein>
<evidence type="ECO:0000313" key="1">
    <source>
        <dbReference type="EMBL" id="SVE60366.1"/>
    </source>
</evidence>
<dbReference type="InterPro" id="IPR006597">
    <property type="entry name" value="Sel1-like"/>
</dbReference>
<name>A0A383ETY1_9ZZZZ</name>